<dbReference type="EMBL" id="AXCM01000328">
    <property type="status" value="NOT_ANNOTATED_CDS"/>
    <property type="molecule type" value="Genomic_DNA"/>
</dbReference>
<evidence type="ECO:0000256" key="1">
    <source>
        <dbReference type="SAM" id="Phobius"/>
    </source>
</evidence>
<dbReference type="EnsemblMetazoa" id="ACUA021184-RA">
    <property type="protein sequence ID" value="ACUA021184-PA"/>
    <property type="gene ID" value="ACUA021184"/>
</dbReference>
<evidence type="ECO:0000313" key="2">
    <source>
        <dbReference type="EnsemblMetazoa" id="ACUA021184-PA"/>
    </source>
</evidence>
<reference evidence="2" key="2">
    <citation type="submission" date="2020-05" db="UniProtKB">
        <authorList>
            <consortium name="EnsemblMetazoa"/>
        </authorList>
    </citation>
    <scope>IDENTIFICATION</scope>
    <source>
        <strain evidence="2">A-37</strain>
    </source>
</reference>
<dbReference type="AlphaFoldDB" id="A0A182MLJ4"/>
<keyword evidence="1" id="KW-0472">Membrane</keyword>
<keyword evidence="1" id="KW-0812">Transmembrane</keyword>
<feature type="transmembrane region" description="Helical" evidence="1">
    <location>
        <begin position="43"/>
        <end position="68"/>
    </location>
</feature>
<reference evidence="3" key="1">
    <citation type="submission" date="2013-09" db="EMBL/GenBank/DDBJ databases">
        <title>The Genome Sequence of Anopheles culicifacies species A.</title>
        <authorList>
            <consortium name="The Broad Institute Genomics Platform"/>
            <person name="Neafsey D.E."/>
            <person name="Besansky N."/>
            <person name="Howell P."/>
            <person name="Walton C."/>
            <person name="Young S.K."/>
            <person name="Zeng Q."/>
            <person name="Gargeya S."/>
            <person name="Fitzgerald M."/>
            <person name="Haas B."/>
            <person name="Abouelleil A."/>
            <person name="Allen A.W."/>
            <person name="Alvarado L."/>
            <person name="Arachchi H.M."/>
            <person name="Berlin A.M."/>
            <person name="Chapman S.B."/>
            <person name="Gainer-Dewar J."/>
            <person name="Goldberg J."/>
            <person name="Griggs A."/>
            <person name="Gujja S."/>
            <person name="Hansen M."/>
            <person name="Howarth C."/>
            <person name="Imamovic A."/>
            <person name="Ireland A."/>
            <person name="Larimer J."/>
            <person name="McCowan C."/>
            <person name="Murphy C."/>
            <person name="Pearson M."/>
            <person name="Poon T.W."/>
            <person name="Priest M."/>
            <person name="Roberts A."/>
            <person name="Saif S."/>
            <person name="Shea T."/>
            <person name="Sisk P."/>
            <person name="Sykes S."/>
            <person name="Wortman J."/>
            <person name="Nusbaum C."/>
            <person name="Birren B."/>
        </authorList>
    </citation>
    <scope>NUCLEOTIDE SEQUENCE [LARGE SCALE GENOMIC DNA]</scope>
    <source>
        <strain evidence="3">A-37</strain>
    </source>
</reference>
<protein>
    <submittedName>
        <fullName evidence="2">Uncharacterized protein</fullName>
    </submittedName>
</protein>
<accession>A0A182MLJ4</accession>
<dbReference type="VEuPathDB" id="VectorBase:ACUA021184"/>
<keyword evidence="1" id="KW-1133">Transmembrane helix</keyword>
<name>A0A182MLJ4_9DIPT</name>
<keyword evidence="3" id="KW-1185">Reference proteome</keyword>
<organism evidence="2 3">
    <name type="scientific">Anopheles culicifacies</name>
    <dbReference type="NCBI Taxonomy" id="139723"/>
    <lineage>
        <taxon>Eukaryota</taxon>
        <taxon>Metazoa</taxon>
        <taxon>Ecdysozoa</taxon>
        <taxon>Arthropoda</taxon>
        <taxon>Hexapoda</taxon>
        <taxon>Insecta</taxon>
        <taxon>Pterygota</taxon>
        <taxon>Neoptera</taxon>
        <taxon>Endopterygota</taxon>
        <taxon>Diptera</taxon>
        <taxon>Nematocera</taxon>
        <taxon>Culicoidea</taxon>
        <taxon>Culicidae</taxon>
        <taxon>Anophelinae</taxon>
        <taxon>Anopheles</taxon>
        <taxon>culicifacies species complex</taxon>
    </lineage>
</organism>
<sequence>MKYREREEDDPPEVLVVVVVVISSLPLLLLCCTKSISEVRSNVAAAVVEVLLLTEAFAPAVVMATTVAPPPRVIVSPASAPLVEPTVAVALLTVRLHDEALIRRISVGRFVRDDPIAQRRFVVVRRTDLSHLLIVLRDVQYGLATLTPVPRTLPRRNTVADFLLRPEPVPIVDEKRLVAILRDELVMVALERRDVG</sequence>
<feature type="transmembrane region" description="Helical" evidence="1">
    <location>
        <begin position="14"/>
        <end position="31"/>
    </location>
</feature>
<proteinExistence type="predicted"/>
<dbReference type="Proteomes" id="UP000075883">
    <property type="component" value="Unassembled WGS sequence"/>
</dbReference>
<evidence type="ECO:0000313" key="3">
    <source>
        <dbReference type="Proteomes" id="UP000075883"/>
    </source>
</evidence>
<dbReference type="EMBL" id="AXCM01000329">
    <property type="status" value="NOT_ANNOTATED_CDS"/>
    <property type="molecule type" value="Genomic_DNA"/>
</dbReference>